<feature type="domain" description="DUF5667" evidence="3">
    <location>
        <begin position="83"/>
        <end position="177"/>
    </location>
</feature>
<protein>
    <recommendedName>
        <fullName evidence="3">DUF5667 domain-containing protein</fullName>
    </recommendedName>
</protein>
<feature type="non-terminal residue" evidence="4">
    <location>
        <position position="252"/>
    </location>
</feature>
<feature type="coiled-coil region" evidence="1">
    <location>
        <begin position="148"/>
        <end position="182"/>
    </location>
</feature>
<keyword evidence="2" id="KW-0472">Membrane</keyword>
<evidence type="ECO:0000256" key="2">
    <source>
        <dbReference type="SAM" id="Phobius"/>
    </source>
</evidence>
<gene>
    <name evidence="4" type="ORF">VE96_C0006G0001</name>
</gene>
<evidence type="ECO:0000313" key="4">
    <source>
        <dbReference type="EMBL" id="KKT52874.1"/>
    </source>
</evidence>
<dbReference type="EMBL" id="LCIJ01000006">
    <property type="protein sequence ID" value="KKT52874.1"/>
    <property type="molecule type" value="Genomic_DNA"/>
</dbReference>
<dbReference type="Proteomes" id="UP000034752">
    <property type="component" value="Unassembled WGS sequence"/>
</dbReference>
<evidence type="ECO:0000259" key="3">
    <source>
        <dbReference type="Pfam" id="PF18915"/>
    </source>
</evidence>
<proteinExistence type="predicted"/>
<organism evidence="4 5">
    <name type="scientific">candidate division Kazan bacterium GW2011_GWA1_44_22</name>
    <dbReference type="NCBI Taxonomy" id="1620410"/>
    <lineage>
        <taxon>Bacteria</taxon>
        <taxon>Bacteria division Kazan-3B-28</taxon>
    </lineage>
</organism>
<feature type="transmembrane region" description="Helical" evidence="2">
    <location>
        <begin position="57"/>
        <end position="80"/>
    </location>
</feature>
<reference evidence="4 5" key="1">
    <citation type="journal article" date="2015" name="Nature">
        <title>rRNA introns, odd ribosomes, and small enigmatic genomes across a large radiation of phyla.</title>
        <authorList>
            <person name="Brown C.T."/>
            <person name="Hug L.A."/>
            <person name="Thomas B.C."/>
            <person name="Sharon I."/>
            <person name="Castelle C.J."/>
            <person name="Singh A."/>
            <person name="Wilkins M.J."/>
            <person name="Williams K.H."/>
            <person name="Banfield J.F."/>
        </authorList>
    </citation>
    <scope>NUCLEOTIDE SEQUENCE [LARGE SCALE GENOMIC DNA]</scope>
</reference>
<comment type="caution">
    <text evidence="4">The sequence shown here is derived from an EMBL/GenBank/DDBJ whole genome shotgun (WGS) entry which is preliminary data.</text>
</comment>
<sequence length="252" mass="28978">MNHLNHPLSQPGSELTSKEKEALWLAVKNRINRGVVTKPADRRYNIWRIYKLNTRGVIMGFIPWIIIGLLAIGGGTAAVADNAVPGDALYNLDQAIERWQEKFATSDNWKANLFNKLSEERLAEWQALQNIDPSTLTSRAKELWEQHNEAAAERLAASIERLNELQARFEEKMAAAEGENQKAAFQRIIDQLNKVEGRRAERLEEIKDREFPGLRAVIKREARLRIWQELSKAERQALKQELKDRDAEDDED</sequence>
<evidence type="ECO:0000256" key="1">
    <source>
        <dbReference type="SAM" id="Coils"/>
    </source>
</evidence>
<accession>A0A0G1KY93</accession>
<keyword evidence="1" id="KW-0175">Coiled coil</keyword>
<dbReference type="Pfam" id="PF18915">
    <property type="entry name" value="DUF5667"/>
    <property type="match status" value="1"/>
</dbReference>
<evidence type="ECO:0000313" key="5">
    <source>
        <dbReference type="Proteomes" id="UP000034752"/>
    </source>
</evidence>
<keyword evidence="2" id="KW-0812">Transmembrane</keyword>
<keyword evidence="2" id="KW-1133">Transmembrane helix</keyword>
<dbReference type="AlphaFoldDB" id="A0A0G1KY93"/>
<dbReference type="InterPro" id="IPR043725">
    <property type="entry name" value="DUF5667"/>
</dbReference>
<name>A0A0G1KY93_UNCK3</name>